<dbReference type="EMBL" id="SOEB01000002">
    <property type="protein sequence ID" value="TDX33132.1"/>
    <property type="molecule type" value="Genomic_DNA"/>
</dbReference>
<keyword evidence="5 14" id="KW-0812">Transmembrane</keyword>
<evidence type="ECO:0000256" key="7">
    <source>
        <dbReference type="ARBA" id="ARBA00022840"/>
    </source>
</evidence>
<evidence type="ECO:0000256" key="12">
    <source>
        <dbReference type="ARBA" id="ARBA00038388"/>
    </source>
</evidence>
<accession>A0A4V3GV14</accession>
<dbReference type="RefSeq" id="WP_134076964.1">
    <property type="nucleotide sequence ID" value="NZ_SOEB01000002.1"/>
</dbReference>
<feature type="domain" description="ABC transporter" evidence="15">
    <location>
        <begin position="11"/>
        <end position="249"/>
    </location>
</feature>
<sequence length="651" mass="68723">MDGTEPGQPLIAARGITRSFQAGDETITVLDSVDIEIRAGEMVAIIGASGSGKSTLMNILGCLDRASSGRYLFDGQDVSALGPDALAELRREHFGFIFQRYQLLPDLDAVGNVEVPAVYAGEGAGPRRARATDLLRRLGLGDRLDHRPSALSGGQQQRVSVARALMNGGEVILADEPTGALDSTSGEELMALLLDLNRQGHTVVMVTHDPRVAAHAHRVIEIRDGRIVSDTPTAARTGADRPDRPVRRIRAGAGLRRQIEALAMAARALLAHRVRSLLTMLGIIIGIASVVLVVALGNGSQQKVLENISSLGTSTITIRSGSGFGARDANRFETLVPSDADALALQDFADSVSPAVSDSLSVRYRNVTSTASIGGVSGDYFQVHAYTTLQGTVFGPEDIAAREQVAVIDEDTRDTFFGAGADPLGEVLLLGRVPVRVIGLVRATGATFGPSSLNVWIPYTTSMARVSGQDHFSSIAVRIADGYDMTKAQDAILALMLTRHGSKDFFLTNSDSIRETITSTTRTLTALVAMIAVISLIVGGIGVMNIMLVSVTERTREIGVRIAIGARRSDIVAQFLIEAVLVCLVGGLLGIAGALLTGEIVDRVATEVRLSFSGTAIAVAFLSSTLIGVTFGFLPARAAARLDPVVALSRE</sequence>
<evidence type="ECO:0000256" key="14">
    <source>
        <dbReference type="SAM" id="Phobius"/>
    </source>
</evidence>
<dbReference type="PROSITE" id="PS50893">
    <property type="entry name" value="ABC_TRANSPORTER_2"/>
    <property type="match status" value="1"/>
</dbReference>
<dbReference type="Proteomes" id="UP000295484">
    <property type="component" value="Unassembled WGS sequence"/>
</dbReference>
<dbReference type="GO" id="GO:0005524">
    <property type="term" value="F:ATP binding"/>
    <property type="evidence" value="ECO:0007669"/>
    <property type="project" value="UniProtKB-KW"/>
</dbReference>
<evidence type="ECO:0000256" key="10">
    <source>
        <dbReference type="ARBA" id="ARBA00023136"/>
    </source>
</evidence>
<evidence type="ECO:0000256" key="1">
    <source>
        <dbReference type="ARBA" id="ARBA00004429"/>
    </source>
</evidence>
<dbReference type="GO" id="GO:0098796">
    <property type="term" value="C:membrane protein complex"/>
    <property type="evidence" value="ECO:0007669"/>
    <property type="project" value="UniProtKB-ARBA"/>
</dbReference>
<keyword evidence="6" id="KW-0547">Nucleotide-binding</keyword>
<dbReference type="Pfam" id="PF00005">
    <property type="entry name" value="ABC_tran"/>
    <property type="match status" value="1"/>
</dbReference>
<dbReference type="Pfam" id="PF12704">
    <property type="entry name" value="MacB_PCD"/>
    <property type="match status" value="1"/>
</dbReference>
<comment type="similarity">
    <text evidence="12">Belongs to the ABC transporter superfamily. Macrolide exporter (TC 3.A.1.122) family.</text>
</comment>
<dbReference type="SUPFAM" id="SSF52540">
    <property type="entry name" value="P-loop containing nucleoside triphosphate hydrolases"/>
    <property type="match status" value="1"/>
</dbReference>
<keyword evidence="4" id="KW-0997">Cell inner membrane</keyword>
<evidence type="ECO:0000256" key="9">
    <source>
        <dbReference type="ARBA" id="ARBA00022989"/>
    </source>
</evidence>
<dbReference type="GO" id="GO:0046677">
    <property type="term" value="P:response to antibiotic"/>
    <property type="evidence" value="ECO:0007669"/>
    <property type="project" value="UniProtKB-KW"/>
</dbReference>
<evidence type="ECO:0000256" key="8">
    <source>
        <dbReference type="ARBA" id="ARBA00022967"/>
    </source>
</evidence>
<evidence type="ECO:0000259" key="15">
    <source>
        <dbReference type="PROSITE" id="PS50893"/>
    </source>
</evidence>
<feature type="transmembrane region" description="Helical" evidence="14">
    <location>
        <begin position="277"/>
        <end position="297"/>
    </location>
</feature>
<keyword evidence="8" id="KW-1278">Translocase</keyword>
<dbReference type="AlphaFoldDB" id="A0A4V3GV14"/>
<dbReference type="InterPro" id="IPR003838">
    <property type="entry name" value="ABC3_permease_C"/>
</dbReference>
<dbReference type="InterPro" id="IPR025857">
    <property type="entry name" value="MacB_PCD"/>
</dbReference>
<dbReference type="InterPro" id="IPR003439">
    <property type="entry name" value="ABC_transporter-like_ATP-bd"/>
</dbReference>
<evidence type="ECO:0000313" key="17">
    <source>
        <dbReference type="Proteomes" id="UP000295484"/>
    </source>
</evidence>
<feature type="transmembrane region" description="Helical" evidence="14">
    <location>
        <begin position="571"/>
        <end position="596"/>
    </location>
</feature>
<keyword evidence="9 14" id="KW-1133">Transmembrane helix</keyword>
<gene>
    <name evidence="16" type="ORF">EV657_1026</name>
</gene>
<dbReference type="InterPro" id="IPR003593">
    <property type="entry name" value="AAA+_ATPase"/>
</dbReference>
<dbReference type="FunFam" id="3.40.50.300:FF:000032">
    <property type="entry name" value="Export ABC transporter ATP-binding protein"/>
    <property type="match status" value="1"/>
</dbReference>
<dbReference type="InterPro" id="IPR017911">
    <property type="entry name" value="MacB-like_ATP-bd"/>
</dbReference>
<dbReference type="PANTHER" id="PTHR30572">
    <property type="entry name" value="MEMBRANE COMPONENT OF TRANSPORTER-RELATED"/>
    <property type="match status" value="1"/>
</dbReference>
<keyword evidence="11" id="KW-0046">Antibiotic resistance</keyword>
<evidence type="ECO:0000256" key="3">
    <source>
        <dbReference type="ARBA" id="ARBA00022475"/>
    </source>
</evidence>
<name>A0A4V3GV14_9RHOB</name>
<feature type="transmembrane region" description="Helical" evidence="14">
    <location>
        <begin position="616"/>
        <end position="634"/>
    </location>
</feature>
<evidence type="ECO:0000256" key="11">
    <source>
        <dbReference type="ARBA" id="ARBA00023251"/>
    </source>
</evidence>
<evidence type="ECO:0000313" key="16">
    <source>
        <dbReference type="EMBL" id="TDX33132.1"/>
    </source>
</evidence>
<keyword evidence="7 16" id="KW-0067">ATP-binding</keyword>
<comment type="subcellular location">
    <subcellularLocation>
        <location evidence="1">Cell inner membrane</location>
        <topology evidence="1">Multi-pass membrane protein</topology>
    </subcellularLocation>
</comment>
<evidence type="ECO:0000256" key="2">
    <source>
        <dbReference type="ARBA" id="ARBA00022448"/>
    </source>
</evidence>
<dbReference type="PANTHER" id="PTHR30572:SF14">
    <property type="entry name" value="MACROLIDE EXPORT ATP-BINDING_PERMEASE PROTEIN MACB"/>
    <property type="match status" value="1"/>
</dbReference>
<comment type="caution">
    <text evidence="16">The sequence shown here is derived from an EMBL/GenBank/DDBJ whole genome shotgun (WGS) entry which is preliminary data.</text>
</comment>
<dbReference type="GO" id="GO:0005886">
    <property type="term" value="C:plasma membrane"/>
    <property type="evidence" value="ECO:0007669"/>
    <property type="project" value="UniProtKB-SubCell"/>
</dbReference>
<keyword evidence="10 14" id="KW-0472">Membrane</keyword>
<feature type="transmembrane region" description="Helical" evidence="14">
    <location>
        <begin position="524"/>
        <end position="551"/>
    </location>
</feature>
<evidence type="ECO:0000256" key="4">
    <source>
        <dbReference type="ARBA" id="ARBA00022519"/>
    </source>
</evidence>
<reference evidence="16 17" key="1">
    <citation type="submission" date="2019-03" db="EMBL/GenBank/DDBJ databases">
        <title>Genomic Encyclopedia of Type Strains, Phase IV (KMG-IV): sequencing the most valuable type-strain genomes for metagenomic binning, comparative biology and taxonomic classification.</title>
        <authorList>
            <person name="Goeker M."/>
        </authorList>
    </citation>
    <scope>NUCLEOTIDE SEQUENCE [LARGE SCALE GENOMIC DNA]</scope>
    <source>
        <strain evidence="16 17">JA181</strain>
    </source>
</reference>
<dbReference type="InterPro" id="IPR050250">
    <property type="entry name" value="Macrolide_Exporter_MacB"/>
</dbReference>
<organism evidence="16 17">
    <name type="scientific">Rhodovulum visakhapatnamense</name>
    <dbReference type="NCBI Taxonomy" id="364297"/>
    <lineage>
        <taxon>Bacteria</taxon>
        <taxon>Pseudomonadati</taxon>
        <taxon>Pseudomonadota</taxon>
        <taxon>Alphaproteobacteria</taxon>
        <taxon>Rhodobacterales</taxon>
        <taxon>Paracoccaceae</taxon>
        <taxon>Rhodovulum</taxon>
    </lineage>
</organism>
<keyword evidence="3" id="KW-1003">Cell membrane</keyword>
<dbReference type="Pfam" id="PF02687">
    <property type="entry name" value="FtsX"/>
    <property type="match status" value="1"/>
</dbReference>
<dbReference type="Gene3D" id="3.40.50.300">
    <property type="entry name" value="P-loop containing nucleotide triphosphate hydrolases"/>
    <property type="match status" value="1"/>
</dbReference>
<evidence type="ECO:0000256" key="13">
    <source>
        <dbReference type="ARBA" id="ARBA00041199"/>
    </source>
</evidence>
<evidence type="ECO:0000256" key="6">
    <source>
        <dbReference type="ARBA" id="ARBA00022741"/>
    </source>
</evidence>
<protein>
    <recommendedName>
        <fullName evidence="13">Pyoverdine export ATP-binding/permease protein PvdT</fullName>
    </recommendedName>
</protein>
<dbReference type="InterPro" id="IPR017871">
    <property type="entry name" value="ABC_transporter-like_CS"/>
</dbReference>
<dbReference type="GO" id="GO:0022857">
    <property type="term" value="F:transmembrane transporter activity"/>
    <property type="evidence" value="ECO:0007669"/>
    <property type="project" value="TreeGrafter"/>
</dbReference>
<dbReference type="InterPro" id="IPR027417">
    <property type="entry name" value="P-loop_NTPase"/>
</dbReference>
<dbReference type="GO" id="GO:0016887">
    <property type="term" value="F:ATP hydrolysis activity"/>
    <property type="evidence" value="ECO:0007669"/>
    <property type="project" value="InterPro"/>
</dbReference>
<keyword evidence="2" id="KW-0813">Transport</keyword>
<dbReference type="SMART" id="SM00382">
    <property type="entry name" value="AAA"/>
    <property type="match status" value="1"/>
</dbReference>
<proteinExistence type="inferred from homology"/>
<evidence type="ECO:0000256" key="5">
    <source>
        <dbReference type="ARBA" id="ARBA00022692"/>
    </source>
</evidence>
<dbReference type="PROSITE" id="PS00211">
    <property type="entry name" value="ABC_TRANSPORTER_1"/>
    <property type="match status" value="1"/>
</dbReference>
<dbReference type="CDD" id="cd03255">
    <property type="entry name" value="ABC_MJ0796_LolCDE_FtsE"/>
    <property type="match status" value="1"/>
</dbReference>